<protein>
    <recommendedName>
        <fullName evidence="3">DUF2249 domain-containing protein</fullName>
    </recommendedName>
</protein>
<keyword evidence="2" id="KW-1185">Reference proteome</keyword>
<dbReference type="Proteomes" id="UP001596405">
    <property type="component" value="Unassembled WGS sequence"/>
</dbReference>
<organism evidence="1 2">
    <name type="scientific">Rufibacter roseus</name>
    <dbReference type="NCBI Taxonomy" id="1567108"/>
    <lineage>
        <taxon>Bacteria</taxon>
        <taxon>Pseudomonadati</taxon>
        <taxon>Bacteroidota</taxon>
        <taxon>Cytophagia</taxon>
        <taxon>Cytophagales</taxon>
        <taxon>Hymenobacteraceae</taxon>
        <taxon>Rufibacter</taxon>
    </lineage>
</organism>
<comment type="caution">
    <text evidence="1">The sequence shown here is derived from an EMBL/GenBank/DDBJ whole genome shotgun (WGS) entry which is preliminary data.</text>
</comment>
<name>A0ABW2DNB6_9BACT</name>
<dbReference type="RefSeq" id="WP_066621702.1">
    <property type="nucleotide sequence ID" value="NZ_JBHSYQ010000004.1"/>
</dbReference>
<evidence type="ECO:0000313" key="2">
    <source>
        <dbReference type="Proteomes" id="UP001596405"/>
    </source>
</evidence>
<accession>A0ABW2DNB6</accession>
<reference evidence="2" key="1">
    <citation type="journal article" date="2019" name="Int. J. Syst. Evol. Microbiol.">
        <title>The Global Catalogue of Microorganisms (GCM) 10K type strain sequencing project: providing services to taxonomists for standard genome sequencing and annotation.</title>
        <authorList>
            <consortium name="The Broad Institute Genomics Platform"/>
            <consortium name="The Broad Institute Genome Sequencing Center for Infectious Disease"/>
            <person name="Wu L."/>
            <person name="Ma J."/>
        </authorList>
    </citation>
    <scope>NUCLEOTIDE SEQUENCE [LARGE SCALE GENOMIC DNA]</scope>
    <source>
        <strain evidence="2">CGMCC 4.7393</strain>
    </source>
</reference>
<gene>
    <name evidence="1" type="ORF">ACFQHR_10510</name>
</gene>
<evidence type="ECO:0008006" key="3">
    <source>
        <dbReference type="Google" id="ProtNLM"/>
    </source>
</evidence>
<evidence type="ECO:0000313" key="1">
    <source>
        <dbReference type="EMBL" id="MFC6998058.1"/>
    </source>
</evidence>
<sequence>MYAHEALTLAKQAKVLADRKRDEEVKGIYDQISKVALKGEMQLTIYRHLPPHIIIKLKENGFEVKVQSHMNESDTVISWDDYPKEG</sequence>
<dbReference type="EMBL" id="JBHSYQ010000004">
    <property type="protein sequence ID" value="MFC6998058.1"/>
    <property type="molecule type" value="Genomic_DNA"/>
</dbReference>
<proteinExistence type="predicted"/>